<name>C6X6R1_METGS</name>
<proteinExistence type="predicted"/>
<dbReference type="RefSeq" id="WP_015830439.1">
    <property type="nucleotide sequence ID" value="NC_012969.1"/>
</dbReference>
<dbReference type="STRING" id="582744.Msip34_1811"/>
<dbReference type="GO" id="GO:0016758">
    <property type="term" value="F:hexosyltransferase activity"/>
    <property type="evidence" value="ECO:0007669"/>
    <property type="project" value="UniProtKB-ARBA"/>
</dbReference>
<dbReference type="PANTHER" id="PTHR22916:SF3">
    <property type="entry name" value="UDP-GLCNAC:BETAGAL BETA-1,3-N-ACETYLGLUCOSAMINYLTRANSFERASE-LIKE PROTEIN 1"/>
    <property type="match status" value="1"/>
</dbReference>
<dbReference type="SUPFAM" id="SSF53448">
    <property type="entry name" value="Nucleotide-diphospho-sugar transferases"/>
    <property type="match status" value="1"/>
</dbReference>
<feature type="domain" description="Glycosyltransferase 2-like" evidence="1">
    <location>
        <begin position="11"/>
        <end position="175"/>
    </location>
</feature>
<organism evidence="2 3">
    <name type="scientific">Methylovorus glucosotrophus (strain SIP3-4)</name>
    <dbReference type="NCBI Taxonomy" id="582744"/>
    <lineage>
        <taxon>Bacteria</taxon>
        <taxon>Pseudomonadati</taxon>
        <taxon>Pseudomonadota</taxon>
        <taxon>Betaproteobacteria</taxon>
        <taxon>Nitrosomonadales</taxon>
        <taxon>Methylophilaceae</taxon>
        <taxon>Methylovorus</taxon>
    </lineage>
</organism>
<dbReference type="OrthoDB" id="9781367at2"/>
<dbReference type="CAZy" id="GT2">
    <property type="family name" value="Glycosyltransferase Family 2"/>
</dbReference>
<evidence type="ECO:0000259" key="1">
    <source>
        <dbReference type="Pfam" id="PF00535"/>
    </source>
</evidence>
<dbReference type="Pfam" id="PF00535">
    <property type="entry name" value="Glycos_transf_2"/>
    <property type="match status" value="1"/>
</dbReference>
<dbReference type="InterPro" id="IPR029044">
    <property type="entry name" value="Nucleotide-diphossugar_trans"/>
</dbReference>
<dbReference type="CDD" id="cd00761">
    <property type="entry name" value="Glyco_tranf_GTA_type"/>
    <property type="match status" value="1"/>
</dbReference>
<dbReference type="Proteomes" id="UP000002743">
    <property type="component" value="Chromosome"/>
</dbReference>
<dbReference type="KEGG" id="mei:Msip34_1811"/>
<gene>
    <name evidence="2" type="ordered locus">Msip34_1811</name>
</gene>
<accession>C6X6R1</accession>
<dbReference type="Gene3D" id="3.90.550.10">
    <property type="entry name" value="Spore Coat Polysaccharide Biosynthesis Protein SpsA, Chain A"/>
    <property type="match status" value="1"/>
</dbReference>
<evidence type="ECO:0000313" key="3">
    <source>
        <dbReference type="Proteomes" id="UP000002743"/>
    </source>
</evidence>
<dbReference type="AlphaFoldDB" id="C6X6R1"/>
<keyword evidence="2" id="KW-0808">Transferase</keyword>
<keyword evidence="3" id="KW-1185">Reference proteome</keyword>
<sequence>MNPHQDQTLISVVIPTFNRFEVTCKAIDSVLEQTHQNVEVIVVDDVSTDGSFDRLQALYSSKSNKVRLIQNPVNAGAATGRNNGADVAKGEFIAFLDSDDIWLKEKLELQLKDYQALTKQANNIILYSPSEFQSPQGYRINPTRPLETNEKVEEYMFIHGQAIQTSGWFMSKKIFDQVKFTNNLLRHQDYDFVIRAQALGIKFRMSDKPLYSRGRGDHQQHVGTIRDDGFSQKWIDMVKPYISRKAYYYFVLNIIVPVVVKRAPSEALALVLKAACKGYPSFGKLKYTLLMWLKKARH</sequence>
<dbReference type="PANTHER" id="PTHR22916">
    <property type="entry name" value="GLYCOSYLTRANSFERASE"/>
    <property type="match status" value="1"/>
</dbReference>
<protein>
    <submittedName>
        <fullName evidence="2">Glycosyl transferase family 2</fullName>
    </submittedName>
</protein>
<dbReference type="HOGENOM" id="CLU_025996_0_5_4"/>
<dbReference type="InterPro" id="IPR001173">
    <property type="entry name" value="Glyco_trans_2-like"/>
</dbReference>
<reference evidence="3" key="1">
    <citation type="submission" date="2009-07" db="EMBL/GenBank/DDBJ databases">
        <title>Complete sequence of chromosome of Methylovorus sp. SIP3-4.</title>
        <authorList>
            <person name="Lucas S."/>
            <person name="Copeland A."/>
            <person name="Lapidus A."/>
            <person name="Glavina del Rio T."/>
            <person name="Tice H."/>
            <person name="Bruce D."/>
            <person name="Goodwin L."/>
            <person name="Pitluck S."/>
            <person name="Clum A."/>
            <person name="Larimer F."/>
            <person name="Land M."/>
            <person name="Hauser L."/>
            <person name="Kyrpides N."/>
            <person name="Mikhailova N."/>
            <person name="Kayluzhnaya M."/>
            <person name="Chistoserdova L."/>
        </authorList>
    </citation>
    <scope>NUCLEOTIDE SEQUENCE [LARGE SCALE GENOMIC DNA]</scope>
    <source>
        <strain evidence="3">SIP3-4</strain>
    </source>
</reference>
<dbReference type="eggNOG" id="COG1216">
    <property type="taxonomic scope" value="Bacteria"/>
</dbReference>
<reference evidence="2 3" key="2">
    <citation type="journal article" date="2011" name="J. Bacteriol.">
        <title>Genomes of three methylotrophs from a single niche uncover genetic and metabolic divergence of Methylophilaceae.</title>
        <authorList>
            <person name="Lapidus A."/>
            <person name="Clum A."/>
            <person name="Labutti K."/>
            <person name="Kaluzhnaya M.G."/>
            <person name="Lim S."/>
            <person name="Beck D.A."/>
            <person name="Glavina Del Rio T."/>
            <person name="Nolan M."/>
            <person name="Mavromatis K."/>
            <person name="Huntemann M."/>
            <person name="Lucas S."/>
            <person name="Lidstrom M.E."/>
            <person name="Ivanova N."/>
            <person name="Chistoserdova L."/>
        </authorList>
    </citation>
    <scope>NUCLEOTIDE SEQUENCE [LARGE SCALE GENOMIC DNA]</scope>
    <source>
        <strain evidence="2 3">SIP3-4</strain>
    </source>
</reference>
<evidence type="ECO:0000313" key="2">
    <source>
        <dbReference type="EMBL" id="ACT51054.1"/>
    </source>
</evidence>
<dbReference type="EMBL" id="CP001674">
    <property type="protein sequence ID" value="ACT51054.1"/>
    <property type="molecule type" value="Genomic_DNA"/>
</dbReference>